<feature type="non-terminal residue" evidence="1">
    <location>
        <position position="84"/>
    </location>
</feature>
<accession>A0A7T8HH91</accession>
<reference evidence="2" key="1">
    <citation type="submission" date="2021-01" db="EMBL/GenBank/DDBJ databases">
        <title>Caligus Genome Assembly.</title>
        <authorList>
            <person name="Gallardo-Escarate C."/>
        </authorList>
    </citation>
    <scope>NUCLEOTIDE SEQUENCE [LARGE SCALE GENOMIC DNA]</scope>
</reference>
<name>A0A7T8HH91_CALRO</name>
<sequence>SPPLSLKSKMGVNFMVSFGRQEAPPQESSNAESALAKLLQASKDIVGDISAHPLFGPEPEEESCGRPFCKLKRRPHYHCNFCNQ</sequence>
<dbReference type="Proteomes" id="UP000595437">
    <property type="component" value="Chromosome 7"/>
</dbReference>
<protein>
    <submittedName>
        <fullName evidence="1">Uncharacterized protein</fullName>
    </submittedName>
</protein>
<evidence type="ECO:0000313" key="1">
    <source>
        <dbReference type="EMBL" id="QQP49882.1"/>
    </source>
</evidence>
<proteinExistence type="predicted"/>
<dbReference type="AlphaFoldDB" id="A0A7T8HH91"/>
<keyword evidence="2" id="KW-1185">Reference proteome</keyword>
<evidence type="ECO:0000313" key="2">
    <source>
        <dbReference type="Proteomes" id="UP000595437"/>
    </source>
</evidence>
<organism evidence="1 2">
    <name type="scientific">Caligus rogercresseyi</name>
    <name type="common">Sea louse</name>
    <dbReference type="NCBI Taxonomy" id="217165"/>
    <lineage>
        <taxon>Eukaryota</taxon>
        <taxon>Metazoa</taxon>
        <taxon>Ecdysozoa</taxon>
        <taxon>Arthropoda</taxon>
        <taxon>Crustacea</taxon>
        <taxon>Multicrustacea</taxon>
        <taxon>Hexanauplia</taxon>
        <taxon>Copepoda</taxon>
        <taxon>Siphonostomatoida</taxon>
        <taxon>Caligidae</taxon>
        <taxon>Caligus</taxon>
    </lineage>
</organism>
<feature type="non-terminal residue" evidence="1">
    <location>
        <position position="1"/>
    </location>
</feature>
<gene>
    <name evidence="1" type="ORF">FKW44_010697</name>
</gene>
<dbReference type="EMBL" id="CP045896">
    <property type="protein sequence ID" value="QQP49882.1"/>
    <property type="molecule type" value="Genomic_DNA"/>
</dbReference>
<dbReference type="OrthoDB" id="10063916at2759"/>